<dbReference type="InterPro" id="IPR012373">
    <property type="entry name" value="Ferrdict_sens_TM"/>
</dbReference>
<proteinExistence type="predicted"/>
<feature type="region of interest" description="Disordered" evidence="1">
    <location>
        <begin position="80"/>
        <end position="100"/>
    </location>
</feature>
<reference evidence="4 5" key="1">
    <citation type="journal article" date="2007" name="Nat. Biotechnol.">
        <title>Complete genome sequence of the myxobacterium Sorangium cellulosum.</title>
        <authorList>
            <person name="Schneiker S."/>
            <person name="Perlova O."/>
            <person name="Kaiser O."/>
            <person name="Gerth K."/>
            <person name="Alici A."/>
            <person name="Altmeyer M.O."/>
            <person name="Bartels D."/>
            <person name="Bekel T."/>
            <person name="Beyer S."/>
            <person name="Bode E."/>
            <person name="Bode H.B."/>
            <person name="Bolten C.J."/>
            <person name="Choudhuri J.V."/>
            <person name="Doss S."/>
            <person name="Elnakady Y.A."/>
            <person name="Frank B."/>
            <person name="Gaigalat L."/>
            <person name="Goesmann A."/>
            <person name="Groeger C."/>
            <person name="Gross F."/>
            <person name="Jelsbak L."/>
            <person name="Jelsbak L."/>
            <person name="Kalinowski J."/>
            <person name="Kegler C."/>
            <person name="Knauber T."/>
            <person name="Konietzny S."/>
            <person name="Kopp M."/>
            <person name="Krause L."/>
            <person name="Krug D."/>
            <person name="Linke B."/>
            <person name="Mahmud T."/>
            <person name="Martinez-Arias R."/>
            <person name="McHardy A.C."/>
            <person name="Merai M."/>
            <person name="Meyer F."/>
            <person name="Mormann S."/>
            <person name="Munoz-Dorado J."/>
            <person name="Perez J."/>
            <person name="Pradella S."/>
            <person name="Rachid S."/>
            <person name="Raddatz G."/>
            <person name="Rosenau F."/>
            <person name="Rueckert C."/>
            <person name="Sasse F."/>
            <person name="Scharfe M."/>
            <person name="Schuster S.C."/>
            <person name="Suen G."/>
            <person name="Treuner-Lange A."/>
            <person name="Velicer G.J."/>
            <person name="Vorholter F.-J."/>
            <person name="Weissman K.J."/>
            <person name="Welch R.D."/>
            <person name="Wenzel S.C."/>
            <person name="Whitworth D.E."/>
            <person name="Wilhelm S."/>
            <person name="Wittmann C."/>
            <person name="Bloecker H."/>
            <person name="Puehler A."/>
            <person name="Mueller R."/>
        </authorList>
    </citation>
    <scope>NUCLEOTIDE SEQUENCE [LARGE SCALE GENOMIC DNA]</scope>
    <source>
        <strain evidence="5">So ce56</strain>
    </source>
</reference>
<keyword evidence="2" id="KW-0472">Membrane</keyword>
<keyword evidence="5" id="KW-1185">Reference proteome</keyword>
<feature type="compositionally biased region" description="Low complexity" evidence="1">
    <location>
        <begin position="80"/>
        <end position="99"/>
    </location>
</feature>
<evidence type="ECO:0000259" key="3">
    <source>
        <dbReference type="Pfam" id="PF04773"/>
    </source>
</evidence>
<dbReference type="PANTHER" id="PTHR30273:SF2">
    <property type="entry name" value="PROTEIN FECR"/>
    <property type="match status" value="1"/>
</dbReference>
<dbReference type="Pfam" id="PF04773">
    <property type="entry name" value="FecR"/>
    <property type="match status" value="1"/>
</dbReference>
<dbReference type="InterPro" id="IPR006860">
    <property type="entry name" value="FecR"/>
</dbReference>
<keyword evidence="2" id="KW-0812">Transmembrane</keyword>
<keyword evidence="2" id="KW-1133">Transmembrane helix</keyword>
<feature type="domain" description="FecR protein" evidence="3">
    <location>
        <begin position="108"/>
        <end position="194"/>
    </location>
</feature>
<feature type="transmembrane region" description="Helical" evidence="2">
    <location>
        <begin position="52"/>
        <end position="73"/>
    </location>
</feature>
<dbReference type="HOGENOM" id="CLU_039292_0_0_7"/>
<sequence length="406" mass="42164">MDPVTRRIEALGAEVARTSDERARPAETLAAARARLFAAEVEARPRRARYPLWAAAAALLLAAGGAASFRAAWAPERGPGLAAAPSAAPAGEPAPGAGARVEARDAPVAFTFAEGTSVRLDAASALQVLATDARGAELRVERGAVDFRVVHRSDARWVVHAGPYAVRVTGTRFEAGWAPEARRFTLALAEGSVEVTGPELGTARLSAGDRLDLTAPNEPAASDAVAAPSAGASAAAPPGDGDRSARAPAAGGTDAAPRWQSLASAGRHEEALAAVERQGIDAVLARAAPDELRLLADAARYAGRPHAARAALLALRARHGARGDSAFLLGKLAADQLGDSADALAWFDTYLREAPGGALREQALGRSLELQQRRDREVARRAALRYLAEYPHGAYAPLARSLADAR</sequence>
<evidence type="ECO:0000313" key="4">
    <source>
        <dbReference type="EMBL" id="CAN95026.1"/>
    </source>
</evidence>
<dbReference type="STRING" id="448385.sce4863"/>
<dbReference type="KEGG" id="scl:sce4863"/>
<dbReference type="Gene3D" id="2.60.120.1440">
    <property type="match status" value="1"/>
</dbReference>
<gene>
    <name evidence="4" type="ordered locus">sce4863</name>
</gene>
<dbReference type="OrthoDB" id="8641865at2"/>
<dbReference type="eggNOG" id="COG1729">
    <property type="taxonomic scope" value="Bacteria"/>
</dbReference>
<dbReference type="eggNOG" id="COG3712">
    <property type="taxonomic scope" value="Bacteria"/>
</dbReference>
<accession>A9FFT5</accession>
<name>A9FFT5_SORC5</name>
<protein>
    <submittedName>
        <fullName evidence="4">Membrane protein</fullName>
    </submittedName>
</protein>
<dbReference type="AlphaFoldDB" id="A9FFT5"/>
<dbReference type="EMBL" id="AM746676">
    <property type="protein sequence ID" value="CAN95026.1"/>
    <property type="molecule type" value="Genomic_DNA"/>
</dbReference>
<dbReference type="PANTHER" id="PTHR30273">
    <property type="entry name" value="PERIPLASMIC SIGNAL SENSOR AND SIGMA FACTOR ACTIVATOR FECR-RELATED"/>
    <property type="match status" value="1"/>
</dbReference>
<organism evidence="4 5">
    <name type="scientific">Sorangium cellulosum (strain So ce56)</name>
    <name type="common">Polyangium cellulosum (strain So ce56)</name>
    <dbReference type="NCBI Taxonomy" id="448385"/>
    <lineage>
        <taxon>Bacteria</taxon>
        <taxon>Pseudomonadati</taxon>
        <taxon>Myxococcota</taxon>
        <taxon>Polyangia</taxon>
        <taxon>Polyangiales</taxon>
        <taxon>Polyangiaceae</taxon>
        <taxon>Sorangium</taxon>
    </lineage>
</organism>
<dbReference type="BioCyc" id="SCEL448385:SCE_RS24955-MONOMER"/>
<dbReference type="GO" id="GO:0016989">
    <property type="term" value="F:sigma factor antagonist activity"/>
    <property type="evidence" value="ECO:0007669"/>
    <property type="project" value="TreeGrafter"/>
</dbReference>
<evidence type="ECO:0000313" key="5">
    <source>
        <dbReference type="Proteomes" id="UP000002139"/>
    </source>
</evidence>
<feature type="compositionally biased region" description="Low complexity" evidence="1">
    <location>
        <begin position="220"/>
        <end position="239"/>
    </location>
</feature>
<feature type="compositionally biased region" description="Low complexity" evidence="1">
    <location>
        <begin position="246"/>
        <end position="255"/>
    </location>
</feature>
<evidence type="ECO:0000256" key="2">
    <source>
        <dbReference type="SAM" id="Phobius"/>
    </source>
</evidence>
<feature type="region of interest" description="Disordered" evidence="1">
    <location>
        <begin position="212"/>
        <end position="255"/>
    </location>
</feature>
<dbReference type="Proteomes" id="UP000002139">
    <property type="component" value="Chromosome"/>
</dbReference>
<dbReference type="RefSeq" id="WP_012237495.1">
    <property type="nucleotide sequence ID" value="NC_010162.1"/>
</dbReference>
<evidence type="ECO:0000256" key="1">
    <source>
        <dbReference type="SAM" id="MobiDB-lite"/>
    </source>
</evidence>